<dbReference type="VEuPathDB" id="CryptoDB:Vbra_21253"/>
<evidence type="ECO:0000256" key="1">
    <source>
        <dbReference type="SAM" id="MobiDB-lite"/>
    </source>
</evidence>
<sequence>MRGTKPCATGGGGYSTVFGFINQSEQSRFCEVFGRLLALHEQFVVMQTQMGDLVRFLAAKRRLAMMEAAVSDVSDALDPLKDRLRRLNGVALLEGHSQTFALVTPGDGEAHAVAEKPIKTTDTEKKVEVDAKRRHIGAADPPFLAGLPLLPTDVVRDTLMPLISGERDTPSTLKPQNTIALCRTSEAVSSALEAALVGDIDSLIEKNGLTGVIGYAPLRRSVGARHLVRRLRLIRLHYLMATGGDWRGSEPVLRLARSCGRLQQLPIELTGGDLQQAGSKTVYLRRPEAIRQYGLYGHRLGDDMQLTLAADGREILGGWYAVGVHTRWTVPARYAAGFDPKDPPCICDGDEYGTFRGLVVKRTCFGSSRRVRDEVWGRRTAEYRRICALIAQQPPLWGCRIIDYTSRFGSPYRFVILCGDKDGDEFTSTITVAKWGRQPAYIALQTSEEPQSGSDLASSVPRAVDIAHDKLGGAITLLPGLVGSHAGPPPPNSFATASSLPPPDALLASDVPQEVDEPGRGGLIPQCLKTLIQCNASPHDPDFATKVYRNTLQLLRSDPPAHGGQMAGKGQGIIWAFRHPTGELIDRLNLCTMDGQQQLYVLAKEFTAVMLRDQAMPKEFRGMAVVMVRDGMRNRRGSAYYTYVPIRIGAMSSQYAFAMHVIREFYDRIHQAPLLAQALHGIILGRGKQRGDLDGYALLNDDRTGKLRDLFQDPRYRKLATTHFPALPPGIHPPPPRHPDHTPTAAQGPPPQTQQQQQLQQQQQQQHAAPVHA</sequence>
<feature type="compositionally biased region" description="Low complexity" evidence="1">
    <location>
        <begin position="742"/>
        <end position="773"/>
    </location>
</feature>
<feature type="region of interest" description="Disordered" evidence="1">
    <location>
        <begin position="723"/>
        <end position="773"/>
    </location>
</feature>
<name>A0A0G4F8U4_VITBC</name>
<dbReference type="EMBL" id="CDMY01000390">
    <property type="protein sequence ID" value="CEM08987.1"/>
    <property type="molecule type" value="Genomic_DNA"/>
</dbReference>
<dbReference type="PhylomeDB" id="A0A0G4F8U4"/>
<feature type="region of interest" description="Disordered" evidence="1">
    <location>
        <begin position="486"/>
        <end position="507"/>
    </location>
</feature>
<reference evidence="2 3" key="1">
    <citation type="submission" date="2014-11" db="EMBL/GenBank/DDBJ databases">
        <authorList>
            <person name="Zhu J."/>
            <person name="Qi W."/>
            <person name="Song R."/>
        </authorList>
    </citation>
    <scope>NUCLEOTIDE SEQUENCE [LARGE SCALE GENOMIC DNA]</scope>
</reference>
<accession>A0A0G4F8U4</accession>
<evidence type="ECO:0000313" key="2">
    <source>
        <dbReference type="EMBL" id="CEM08987.1"/>
    </source>
</evidence>
<protein>
    <submittedName>
        <fullName evidence="2">Uncharacterized protein</fullName>
    </submittedName>
</protein>
<feature type="compositionally biased region" description="Pro residues" evidence="1">
    <location>
        <begin position="726"/>
        <end position="736"/>
    </location>
</feature>
<dbReference type="AlphaFoldDB" id="A0A0G4F8U4"/>
<organism evidence="2 3">
    <name type="scientific">Vitrella brassicaformis (strain CCMP3155)</name>
    <dbReference type="NCBI Taxonomy" id="1169540"/>
    <lineage>
        <taxon>Eukaryota</taxon>
        <taxon>Sar</taxon>
        <taxon>Alveolata</taxon>
        <taxon>Colpodellida</taxon>
        <taxon>Vitrellaceae</taxon>
        <taxon>Vitrella</taxon>
    </lineage>
</organism>
<evidence type="ECO:0000313" key="3">
    <source>
        <dbReference type="Proteomes" id="UP000041254"/>
    </source>
</evidence>
<dbReference type="InParanoid" id="A0A0G4F8U4"/>
<keyword evidence="3" id="KW-1185">Reference proteome</keyword>
<gene>
    <name evidence="2" type="ORF">Vbra_21253</name>
</gene>
<proteinExistence type="predicted"/>
<dbReference type="Proteomes" id="UP000041254">
    <property type="component" value="Unassembled WGS sequence"/>
</dbReference>